<dbReference type="PROSITE" id="PS51257">
    <property type="entry name" value="PROKAR_LIPOPROTEIN"/>
    <property type="match status" value="1"/>
</dbReference>
<feature type="transmembrane region" description="Helical" evidence="1">
    <location>
        <begin position="91"/>
        <end position="108"/>
    </location>
</feature>
<name>A0ABS2A7R7_9ACTN</name>
<dbReference type="RefSeq" id="WP_203375691.1">
    <property type="nucleotide sequence ID" value="NZ_JAENHP010000002.1"/>
</dbReference>
<proteinExistence type="predicted"/>
<keyword evidence="1" id="KW-0472">Membrane</keyword>
<organism evidence="2 3">
    <name type="scientific">Paractinoplanes ovalisporus</name>
    <dbReference type="NCBI Taxonomy" id="2810368"/>
    <lineage>
        <taxon>Bacteria</taxon>
        <taxon>Bacillati</taxon>
        <taxon>Actinomycetota</taxon>
        <taxon>Actinomycetes</taxon>
        <taxon>Micromonosporales</taxon>
        <taxon>Micromonosporaceae</taxon>
        <taxon>Paractinoplanes</taxon>
    </lineage>
</organism>
<evidence type="ECO:0000256" key="1">
    <source>
        <dbReference type="SAM" id="Phobius"/>
    </source>
</evidence>
<gene>
    <name evidence="2" type="ORF">JIG36_09770</name>
</gene>
<keyword evidence="1" id="KW-1133">Transmembrane helix</keyword>
<accession>A0ABS2A7R7</accession>
<keyword evidence="1" id="KW-0812">Transmembrane</keyword>
<feature type="transmembrane region" description="Helical" evidence="1">
    <location>
        <begin position="176"/>
        <end position="197"/>
    </location>
</feature>
<comment type="caution">
    <text evidence="2">The sequence shown here is derived from an EMBL/GenBank/DDBJ whole genome shotgun (WGS) entry which is preliminary data.</text>
</comment>
<protein>
    <submittedName>
        <fullName evidence="2">Uncharacterized protein</fullName>
    </submittedName>
</protein>
<dbReference type="Proteomes" id="UP000632138">
    <property type="component" value="Unassembled WGS sequence"/>
</dbReference>
<dbReference type="EMBL" id="JAENHP010000002">
    <property type="protein sequence ID" value="MBM2615842.1"/>
    <property type="molecule type" value="Genomic_DNA"/>
</dbReference>
<sequence>MRWSRRLLSPAGLVLAGLCLLLPFLSASCASEGPPRVQWRVTYTGADIVAGGRPDVAFTGDADREPIHDLDGGEMKRVLGGPPAALPAQPVAWLAAALMVAALAATALRSRAWRTSLTGGLALAAAVVLWGAAVLARRDAVDAVTAVLSQVTGSRPPDERAGDTYEQVRALFHFTYGLWLALSVLATVGVASTVAAVGRGRGG</sequence>
<feature type="transmembrane region" description="Helical" evidence="1">
    <location>
        <begin position="115"/>
        <end position="136"/>
    </location>
</feature>
<keyword evidence="3" id="KW-1185">Reference proteome</keyword>
<evidence type="ECO:0000313" key="3">
    <source>
        <dbReference type="Proteomes" id="UP000632138"/>
    </source>
</evidence>
<evidence type="ECO:0000313" key="2">
    <source>
        <dbReference type="EMBL" id="MBM2615842.1"/>
    </source>
</evidence>
<reference evidence="2 3" key="1">
    <citation type="submission" date="2021-01" db="EMBL/GenBank/DDBJ databases">
        <title>Actinoplanes sp. nov. LDG1-06 isolated from lichen.</title>
        <authorList>
            <person name="Saeng-In P."/>
            <person name="Phongsopitanun W."/>
            <person name="Kanchanasin P."/>
            <person name="Yuki M."/>
            <person name="Kudo T."/>
            <person name="Ohkuma M."/>
            <person name="Tanasupawat S."/>
        </authorList>
    </citation>
    <scope>NUCLEOTIDE SEQUENCE [LARGE SCALE GENOMIC DNA]</scope>
    <source>
        <strain evidence="2 3">LDG1-06</strain>
    </source>
</reference>